<feature type="region of interest" description="Disordered" evidence="1">
    <location>
        <begin position="54"/>
        <end position="77"/>
    </location>
</feature>
<evidence type="ECO:0000313" key="3">
    <source>
        <dbReference type="Proteomes" id="UP000485058"/>
    </source>
</evidence>
<protein>
    <submittedName>
        <fullName evidence="2">ANK_REP_REGION domain-containing protein</fullName>
    </submittedName>
</protein>
<organism evidence="2 3">
    <name type="scientific">Haematococcus lacustris</name>
    <name type="common">Green alga</name>
    <name type="synonym">Haematococcus pluvialis</name>
    <dbReference type="NCBI Taxonomy" id="44745"/>
    <lineage>
        <taxon>Eukaryota</taxon>
        <taxon>Viridiplantae</taxon>
        <taxon>Chlorophyta</taxon>
        <taxon>core chlorophytes</taxon>
        <taxon>Chlorophyceae</taxon>
        <taxon>CS clade</taxon>
        <taxon>Chlamydomonadales</taxon>
        <taxon>Haematococcaceae</taxon>
        <taxon>Haematococcus</taxon>
    </lineage>
</organism>
<accession>A0A699Z226</accession>
<sequence>GCLAADFCAQNLGGQPGAVDFAEVLLGAGASAKVRTRDGMTPAAVVALDAEKRSKKVAQEDDDMRDLLSEAEATEEE</sequence>
<gene>
    <name evidence="2" type="ORF">HaLaN_09191</name>
</gene>
<proteinExistence type="predicted"/>
<evidence type="ECO:0000256" key="1">
    <source>
        <dbReference type="SAM" id="MobiDB-lite"/>
    </source>
</evidence>
<comment type="caution">
    <text evidence="2">The sequence shown here is derived from an EMBL/GenBank/DDBJ whole genome shotgun (WGS) entry which is preliminary data.</text>
</comment>
<name>A0A699Z226_HAELA</name>
<feature type="non-terminal residue" evidence="2">
    <location>
        <position position="77"/>
    </location>
</feature>
<keyword evidence="3" id="KW-1185">Reference proteome</keyword>
<dbReference type="EMBL" id="BLLF01000599">
    <property type="protein sequence ID" value="GFH13326.1"/>
    <property type="molecule type" value="Genomic_DNA"/>
</dbReference>
<dbReference type="Proteomes" id="UP000485058">
    <property type="component" value="Unassembled WGS sequence"/>
</dbReference>
<feature type="non-terminal residue" evidence="2">
    <location>
        <position position="1"/>
    </location>
</feature>
<reference evidence="2 3" key="1">
    <citation type="submission" date="2020-02" db="EMBL/GenBank/DDBJ databases">
        <title>Draft genome sequence of Haematococcus lacustris strain NIES-144.</title>
        <authorList>
            <person name="Morimoto D."/>
            <person name="Nakagawa S."/>
            <person name="Yoshida T."/>
            <person name="Sawayama S."/>
        </authorList>
    </citation>
    <scope>NUCLEOTIDE SEQUENCE [LARGE SCALE GENOMIC DNA]</scope>
    <source>
        <strain evidence="2 3">NIES-144</strain>
    </source>
</reference>
<dbReference type="AlphaFoldDB" id="A0A699Z226"/>
<evidence type="ECO:0000313" key="2">
    <source>
        <dbReference type="EMBL" id="GFH13326.1"/>
    </source>
</evidence>